<dbReference type="RefSeq" id="WP_109650185.1">
    <property type="nucleotide sequence ID" value="NZ_JACWLN010000004.1"/>
</dbReference>
<dbReference type="Gene3D" id="3.30.450.20">
    <property type="entry name" value="PAS domain"/>
    <property type="match status" value="1"/>
</dbReference>
<evidence type="ECO:0008006" key="5">
    <source>
        <dbReference type="Google" id="ProtNLM"/>
    </source>
</evidence>
<organism evidence="2 3">
    <name type="scientific">Maribacter polysiphoniae</name>
    <dbReference type="NCBI Taxonomy" id="429344"/>
    <lineage>
        <taxon>Bacteria</taxon>
        <taxon>Pseudomonadati</taxon>
        <taxon>Bacteroidota</taxon>
        <taxon>Flavobacteriia</taxon>
        <taxon>Flavobacteriales</taxon>
        <taxon>Flavobacteriaceae</taxon>
        <taxon>Maribacter</taxon>
    </lineage>
</organism>
<reference evidence="1 4" key="2">
    <citation type="submission" date="2020-07" db="EMBL/GenBank/DDBJ databases">
        <title>The draft genome sequence of Maribacter polysiphoniae KCTC 22021.</title>
        <authorList>
            <person name="Mu L."/>
        </authorList>
    </citation>
    <scope>NUCLEOTIDE SEQUENCE [LARGE SCALE GENOMIC DNA]</scope>
    <source>
        <strain evidence="1 4">KCTC 22021</strain>
    </source>
</reference>
<sequence>MKRYNEDFLDKIKGFNLQVLENSKYPIYALSKELKFIYFNPAWSHFAKDNQFEGRALKNLSLGSPYLKSIKGVWLKLFFQKNYKKVIRTGETWHHEYQCSSNEFYRFYHQTVYPLLDKSGVLIVNTEVFKLPMDQMNIKTFEVIIERYTQPNNRINQCSNCRHTQRADKPDLWDWVPNWVEKLPINSNLSICPTCEHLYKDS</sequence>
<dbReference type="EMBL" id="JACWLN010000004">
    <property type="protein sequence ID" value="MBD1261296.1"/>
    <property type="molecule type" value="Genomic_DNA"/>
</dbReference>
<dbReference type="AlphaFoldDB" id="A0A316E1P5"/>
<dbReference type="EMBL" id="QGGQ01000004">
    <property type="protein sequence ID" value="PWK23462.1"/>
    <property type="molecule type" value="Genomic_DNA"/>
</dbReference>
<evidence type="ECO:0000313" key="1">
    <source>
        <dbReference type="EMBL" id="MBD1261296.1"/>
    </source>
</evidence>
<evidence type="ECO:0000313" key="2">
    <source>
        <dbReference type="EMBL" id="PWK23462.1"/>
    </source>
</evidence>
<name>A0A316E1P5_9FLAO</name>
<evidence type="ECO:0000313" key="3">
    <source>
        <dbReference type="Proteomes" id="UP000245667"/>
    </source>
</evidence>
<protein>
    <recommendedName>
        <fullName evidence="5">PAS domain-containing protein</fullName>
    </recommendedName>
</protein>
<gene>
    <name evidence="1" type="ORF">HZY62_11895</name>
    <name evidence="2" type="ORF">LX92_02027</name>
</gene>
<comment type="caution">
    <text evidence="2">The sequence shown here is derived from an EMBL/GenBank/DDBJ whole genome shotgun (WGS) entry which is preliminary data.</text>
</comment>
<dbReference type="Proteomes" id="UP000245667">
    <property type="component" value="Unassembled WGS sequence"/>
</dbReference>
<accession>A0A316E1P5</accession>
<proteinExistence type="predicted"/>
<dbReference type="Proteomes" id="UP000651837">
    <property type="component" value="Unassembled WGS sequence"/>
</dbReference>
<keyword evidence="4" id="KW-1185">Reference proteome</keyword>
<reference evidence="2 3" key="1">
    <citation type="submission" date="2018-05" db="EMBL/GenBank/DDBJ databases">
        <title>Genomic Encyclopedia of Archaeal and Bacterial Type Strains, Phase II (KMG-II): from individual species to whole genera.</title>
        <authorList>
            <person name="Goeker M."/>
        </authorList>
    </citation>
    <scope>NUCLEOTIDE SEQUENCE [LARGE SCALE GENOMIC DNA]</scope>
    <source>
        <strain evidence="2 3">DSM 23514</strain>
    </source>
</reference>
<dbReference type="OrthoDB" id="5503776at2"/>
<evidence type="ECO:0000313" key="4">
    <source>
        <dbReference type="Proteomes" id="UP000651837"/>
    </source>
</evidence>